<name>A0A484BW29_DRONA</name>
<dbReference type="AlphaFoldDB" id="A0A484BW29"/>
<gene>
    <name evidence="1" type="ORF">AWZ03_000569</name>
</gene>
<evidence type="ECO:0000313" key="1">
    <source>
        <dbReference type="EMBL" id="TDG53026.1"/>
    </source>
</evidence>
<reference evidence="1 2" key="1">
    <citation type="journal article" date="2019" name="J. Hered.">
        <title>An Improved Genome Assembly for Drosophila navojoa, the Basal Species in the mojavensis Cluster.</title>
        <authorList>
            <person name="Vanderlinde T."/>
            <person name="Dupim E.G."/>
            <person name="Nazario-Yepiz N.O."/>
            <person name="Carvalho A.B."/>
        </authorList>
    </citation>
    <scope>NUCLEOTIDE SEQUENCE [LARGE SCALE GENOMIC DNA]</scope>
    <source>
        <strain evidence="1">Navoj_Jal97</strain>
        <tissue evidence="1">Whole organism</tissue>
    </source>
</reference>
<keyword evidence="2" id="KW-1185">Reference proteome</keyword>
<comment type="caution">
    <text evidence="1">The sequence shown here is derived from an EMBL/GenBank/DDBJ whole genome shotgun (WGS) entry which is preliminary data.</text>
</comment>
<dbReference type="Proteomes" id="UP000295192">
    <property type="component" value="Unassembled WGS sequence"/>
</dbReference>
<accession>A0A484BW29</accession>
<proteinExistence type="predicted"/>
<organism evidence="1 2">
    <name type="scientific">Drosophila navojoa</name>
    <name type="common">Fruit fly</name>
    <dbReference type="NCBI Taxonomy" id="7232"/>
    <lineage>
        <taxon>Eukaryota</taxon>
        <taxon>Metazoa</taxon>
        <taxon>Ecdysozoa</taxon>
        <taxon>Arthropoda</taxon>
        <taxon>Hexapoda</taxon>
        <taxon>Insecta</taxon>
        <taxon>Pterygota</taxon>
        <taxon>Neoptera</taxon>
        <taxon>Endopterygota</taxon>
        <taxon>Diptera</taxon>
        <taxon>Brachycera</taxon>
        <taxon>Muscomorpha</taxon>
        <taxon>Ephydroidea</taxon>
        <taxon>Drosophilidae</taxon>
        <taxon>Drosophila</taxon>
    </lineage>
</organism>
<protein>
    <submittedName>
        <fullName evidence="1">Uncharacterized protein</fullName>
    </submittedName>
</protein>
<evidence type="ECO:0000313" key="2">
    <source>
        <dbReference type="Proteomes" id="UP000295192"/>
    </source>
</evidence>
<dbReference type="EMBL" id="LSRL02000002">
    <property type="protein sequence ID" value="TDG53026.1"/>
    <property type="molecule type" value="Genomic_DNA"/>
</dbReference>
<sequence length="94" mass="10897">MENWLRVRQCHCPSWWQAEGKSSRLAVYGDRQLIYAQMQMQMQLQMLIAATVKDTITTPTATSARLRDGSSSQINGAHWRDDWMDGWLEHVQST</sequence>